<feature type="transmembrane region" description="Helical" evidence="1">
    <location>
        <begin position="329"/>
        <end position="351"/>
    </location>
</feature>
<dbReference type="AlphaFoldDB" id="A0A6J7GDB5"/>
<sequence length="570" mass="62458">MLRRYLTTANYLSWPVVVASAGILLSGHFSDTPLNGTENVLERAGVLVVSQAIFFLALWGCDRLFLRRLPESYRWLAVWATIAILAAVWGILFTWVLWQLGYTPSFNFAPRISGWLLSLALLTVIVAMIYGLFAESAAHRRQRADIAARIRQLHSISAERQDADAAVIADIRAQLEETLALAPPDSPDKTLSALRAAIDEVIRPVTRALREQVAVPELPGAGRAVPIYWRRIARRFGDYPAVAAVAGALLFAVSSFPTVSRVMGLGPAFVVLSLVCAQLTITTLILSRLSRFLPNRMRSVALPLVLIVSAGLGAVVFQPLIPWEQPQTYYLAFILRFVLFGFIADVMAIAVDENRRTSLLIARNQADVEWAVARANEVLHYQRQLIATVLHGRWQAVLVAAAARLRIALRDGASAEEAVALARAEASTLSLKDFHREQAPRSIVDVVNETASLWEGVVDISWESEGDIVELVDADPVCAKLCGELILENGTNAIKHASATTISVSLSRVDHRVVRLVVRNNGEPYHPGQQGYGSSLLDQSCVRWSVETAGGDTIISADIPWSTAENPMPE</sequence>
<evidence type="ECO:0000313" key="2">
    <source>
        <dbReference type="EMBL" id="CAB4904884.1"/>
    </source>
</evidence>
<organism evidence="2">
    <name type="scientific">freshwater metagenome</name>
    <dbReference type="NCBI Taxonomy" id="449393"/>
    <lineage>
        <taxon>unclassified sequences</taxon>
        <taxon>metagenomes</taxon>
        <taxon>ecological metagenomes</taxon>
    </lineage>
</organism>
<evidence type="ECO:0000256" key="1">
    <source>
        <dbReference type="SAM" id="Phobius"/>
    </source>
</evidence>
<gene>
    <name evidence="2" type="ORF">UFOPK3516_01131</name>
</gene>
<keyword evidence="1" id="KW-0472">Membrane</keyword>
<dbReference type="EMBL" id="CAFBMB010000097">
    <property type="protein sequence ID" value="CAB4904884.1"/>
    <property type="molecule type" value="Genomic_DNA"/>
</dbReference>
<accession>A0A6J7GDB5</accession>
<dbReference type="Gene3D" id="3.30.565.10">
    <property type="entry name" value="Histidine kinase-like ATPase, C-terminal domain"/>
    <property type="match status" value="1"/>
</dbReference>
<reference evidence="2" key="1">
    <citation type="submission" date="2020-05" db="EMBL/GenBank/DDBJ databases">
        <authorList>
            <person name="Chiriac C."/>
            <person name="Salcher M."/>
            <person name="Ghai R."/>
            <person name="Kavagutti S V."/>
        </authorList>
    </citation>
    <scope>NUCLEOTIDE SEQUENCE</scope>
</reference>
<dbReference type="SUPFAM" id="SSF55874">
    <property type="entry name" value="ATPase domain of HSP90 chaperone/DNA topoisomerase II/histidine kinase"/>
    <property type="match status" value="1"/>
</dbReference>
<feature type="transmembrane region" description="Helical" evidence="1">
    <location>
        <begin position="265"/>
        <end position="287"/>
    </location>
</feature>
<feature type="transmembrane region" description="Helical" evidence="1">
    <location>
        <begin position="73"/>
        <end position="100"/>
    </location>
</feature>
<feature type="transmembrane region" description="Helical" evidence="1">
    <location>
        <begin position="112"/>
        <end position="133"/>
    </location>
</feature>
<name>A0A6J7GDB5_9ZZZZ</name>
<feature type="transmembrane region" description="Helical" evidence="1">
    <location>
        <begin position="12"/>
        <end position="29"/>
    </location>
</feature>
<proteinExistence type="predicted"/>
<feature type="transmembrane region" description="Helical" evidence="1">
    <location>
        <begin position="239"/>
        <end position="259"/>
    </location>
</feature>
<feature type="transmembrane region" description="Helical" evidence="1">
    <location>
        <begin position="299"/>
        <end position="317"/>
    </location>
</feature>
<keyword evidence="1" id="KW-1133">Transmembrane helix</keyword>
<keyword evidence="1" id="KW-0812">Transmembrane</keyword>
<protein>
    <submittedName>
        <fullName evidence="2">Unannotated protein</fullName>
    </submittedName>
</protein>
<dbReference type="InterPro" id="IPR036890">
    <property type="entry name" value="HATPase_C_sf"/>
</dbReference>
<feature type="transmembrane region" description="Helical" evidence="1">
    <location>
        <begin position="41"/>
        <end position="61"/>
    </location>
</feature>